<dbReference type="GO" id="GO:0016192">
    <property type="term" value="P:vesicle-mediated transport"/>
    <property type="evidence" value="ECO:0007669"/>
    <property type="project" value="InterPro"/>
</dbReference>
<dbReference type="GO" id="GO:0006886">
    <property type="term" value="P:intracellular protein transport"/>
    <property type="evidence" value="ECO:0007669"/>
    <property type="project" value="InterPro"/>
</dbReference>
<accession>A0A0D8XR71</accession>
<comment type="subcellular location">
    <subcellularLocation>
        <location evidence="1">Endomembrane system</location>
    </subcellularLocation>
</comment>
<evidence type="ECO:0000313" key="9">
    <source>
        <dbReference type="Proteomes" id="UP000053766"/>
    </source>
</evidence>
<dbReference type="PROSITE" id="PS00990">
    <property type="entry name" value="CLAT_ADAPTOR_M_1"/>
    <property type="match status" value="1"/>
</dbReference>
<dbReference type="InterPro" id="IPR036168">
    <property type="entry name" value="AP2_Mu_C_sf"/>
</dbReference>
<evidence type="ECO:0000256" key="3">
    <source>
        <dbReference type="ARBA" id="ARBA00022448"/>
    </source>
</evidence>
<comment type="similarity">
    <text evidence="2">Belongs to the mTERF family.</text>
</comment>
<dbReference type="STRING" id="29172.A0A0D8XR71"/>
<keyword evidence="4" id="KW-0653">Protein transport</keyword>
<sequence length="700" mass="80240">MSSSAIFILDLKGKTIISRNYRGDVDMGLIDRFLPLLMDREEDGLASPVFTEYFKDVEEESVRDNFVVIYELLDEMMDFGFPQTTESRILQEFITQEGHKLENAPRPPMAVTNAVSWRSEGIKYRKNEVFLDVIESVNMLANANGSVLQSEIVGCVKMRVYLTGMPELRLGLNDKVLFEGSGRGKSKSVELEDVKFHQCVRLSRFDNDRTISFIPPDGPFELMSYRLTTVVKPLIWIETNIERHSHSRVEFMIKAKSQFKRRSTANNVEIIIPVPSDADSPKFKTSIGTVKWQRIFTKCTLSLPSVIGEEVEGRPPIKVKFEIPYFTTSGIQMRHYTVYAPKFFQYICSLERDGSALLMLFPRMRITRLMTNTFSSSSKTISEKESKEQQSESASGSYLSGQDLLQRIVTELDKCGTKFVLPTSDPYCVEQLAQPLRYLSDIGTVLYFSYSILKILVESCGMTYEDSLRLFASNQFSYGDDLLTCTSSGVQAHVDVLVACHIESGPDCCAVVRKCPVILFARDPVDMEKAIAALKGFFSKKEISAIVKNTPEVLLKSVEELEEKYEYIFFQMCIEGYEFMDCSNWVTMDLNDIMMRHEFILKTGRYTTPDAKHPQIKAENPRLNRILDSSDDVFAVQVAGVTCEEWAVFRTFFEQLSNRRDKERSYERIKPSMRKAYERRRKEEIVLEDHVFDVALSHKE</sequence>
<feature type="domain" description="MHD" evidence="7">
    <location>
        <begin position="126"/>
        <end position="401"/>
    </location>
</feature>
<dbReference type="OrthoDB" id="10259133at2759"/>
<evidence type="ECO:0000313" key="8">
    <source>
        <dbReference type="EMBL" id="KJH47168.1"/>
    </source>
</evidence>
<dbReference type="InterPro" id="IPR018240">
    <property type="entry name" value="Clathrin_mu_CS"/>
</dbReference>
<dbReference type="PROSITE" id="PS00991">
    <property type="entry name" value="CLAT_ADAPTOR_M_2"/>
    <property type="match status" value="1"/>
</dbReference>
<evidence type="ECO:0000256" key="6">
    <source>
        <dbReference type="ARBA" id="ARBA00023136"/>
    </source>
</evidence>
<dbReference type="SUPFAM" id="SSF64356">
    <property type="entry name" value="SNARE-like"/>
    <property type="match status" value="1"/>
</dbReference>
<evidence type="ECO:0000256" key="4">
    <source>
        <dbReference type="ARBA" id="ARBA00022927"/>
    </source>
</evidence>
<dbReference type="PROSITE" id="PS51072">
    <property type="entry name" value="MHD"/>
    <property type="match status" value="1"/>
</dbReference>
<keyword evidence="5" id="KW-0809">Transit peptide</keyword>
<dbReference type="Proteomes" id="UP000053766">
    <property type="component" value="Unassembled WGS sequence"/>
</dbReference>
<evidence type="ECO:0000256" key="2">
    <source>
        <dbReference type="ARBA" id="ARBA00007692"/>
    </source>
</evidence>
<dbReference type="GO" id="GO:0030131">
    <property type="term" value="C:clathrin adaptor complex"/>
    <property type="evidence" value="ECO:0007669"/>
    <property type="project" value="InterPro"/>
</dbReference>
<dbReference type="EMBL" id="KN716318">
    <property type="protein sequence ID" value="KJH47168.1"/>
    <property type="molecule type" value="Genomic_DNA"/>
</dbReference>
<dbReference type="InterPro" id="IPR038538">
    <property type="entry name" value="MTERF_sf"/>
</dbReference>
<evidence type="ECO:0000256" key="1">
    <source>
        <dbReference type="ARBA" id="ARBA00004308"/>
    </source>
</evidence>
<dbReference type="PANTHER" id="PTHR10529">
    <property type="entry name" value="AP COMPLEX SUBUNIT MU"/>
    <property type="match status" value="1"/>
</dbReference>
<protein>
    <submittedName>
        <fullName evidence="8">Adaptor complexe medium subunit family protein</fullName>
    </submittedName>
</protein>
<reference evidence="8 9" key="1">
    <citation type="submission" date="2013-11" db="EMBL/GenBank/DDBJ databases">
        <title>Draft genome of the bovine lungworm Dictyocaulus viviparus.</title>
        <authorList>
            <person name="Mitreva M."/>
        </authorList>
    </citation>
    <scope>NUCLEOTIDE SEQUENCE [LARGE SCALE GENOMIC DNA]</scope>
    <source>
        <strain evidence="8 9">HannoverDv2000</strain>
    </source>
</reference>
<keyword evidence="9" id="KW-1185">Reference proteome</keyword>
<dbReference type="Gene3D" id="1.25.70.10">
    <property type="entry name" value="Transcription termination factor 3, mitochondrial"/>
    <property type="match status" value="1"/>
</dbReference>
<dbReference type="Pfam" id="PF02536">
    <property type="entry name" value="mTERF"/>
    <property type="match status" value="1"/>
</dbReference>
<gene>
    <name evidence="8" type="ORF">DICVIV_06756</name>
</gene>
<evidence type="ECO:0000259" key="7">
    <source>
        <dbReference type="PROSITE" id="PS51072"/>
    </source>
</evidence>
<reference evidence="9" key="2">
    <citation type="journal article" date="2016" name="Sci. Rep.">
        <title>Dictyocaulus viviparus genome, variome and transcriptome elucidate lungworm biology and support future intervention.</title>
        <authorList>
            <person name="McNulty S.N."/>
            <person name="Strube C."/>
            <person name="Rosa B.A."/>
            <person name="Martin J.C."/>
            <person name="Tyagi R."/>
            <person name="Choi Y.J."/>
            <person name="Wang Q."/>
            <person name="Hallsworth Pepin K."/>
            <person name="Zhang X."/>
            <person name="Ozersky P."/>
            <person name="Wilson R.K."/>
            <person name="Sternberg P.W."/>
            <person name="Gasser R.B."/>
            <person name="Mitreva M."/>
        </authorList>
    </citation>
    <scope>NUCLEOTIDE SEQUENCE [LARGE SCALE GENOMIC DNA]</scope>
    <source>
        <strain evidence="9">HannoverDv2000</strain>
    </source>
</reference>
<dbReference type="GO" id="GO:0012505">
    <property type="term" value="C:endomembrane system"/>
    <property type="evidence" value="ECO:0007669"/>
    <property type="project" value="UniProtKB-SubCell"/>
</dbReference>
<dbReference type="InterPro" id="IPR003690">
    <property type="entry name" value="MTERF"/>
</dbReference>
<keyword evidence="6" id="KW-0472">Membrane</keyword>
<dbReference type="Gene3D" id="2.60.40.1170">
    <property type="entry name" value="Mu homology domain, subdomain B"/>
    <property type="match status" value="2"/>
</dbReference>
<proteinExistence type="inferred from homology"/>
<dbReference type="AlphaFoldDB" id="A0A0D8XR71"/>
<name>A0A0D8XR71_DICVI</name>
<keyword evidence="3" id="KW-0813">Transport</keyword>
<dbReference type="GO" id="GO:0003676">
    <property type="term" value="F:nucleic acid binding"/>
    <property type="evidence" value="ECO:0007669"/>
    <property type="project" value="InterPro"/>
</dbReference>
<dbReference type="InterPro" id="IPR011012">
    <property type="entry name" value="Longin-like_dom_sf"/>
</dbReference>
<dbReference type="InterPro" id="IPR028565">
    <property type="entry name" value="MHD"/>
</dbReference>
<dbReference type="Pfam" id="PF00928">
    <property type="entry name" value="Adap_comp_sub"/>
    <property type="match status" value="1"/>
</dbReference>
<dbReference type="InterPro" id="IPR050431">
    <property type="entry name" value="Adaptor_comp_med_subunit"/>
</dbReference>
<organism evidence="8 9">
    <name type="scientific">Dictyocaulus viviparus</name>
    <name type="common">Bovine lungworm</name>
    <dbReference type="NCBI Taxonomy" id="29172"/>
    <lineage>
        <taxon>Eukaryota</taxon>
        <taxon>Metazoa</taxon>
        <taxon>Ecdysozoa</taxon>
        <taxon>Nematoda</taxon>
        <taxon>Chromadorea</taxon>
        <taxon>Rhabditida</taxon>
        <taxon>Rhabditina</taxon>
        <taxon>Rhabditomorpha</taxon>
        <taxon>Strongyloidea</taxon>
        <taxon>Metastrongylidae</taxon>
        <taxon>Dictyocaulus</taxon>
    </lineage>
</organism>
<dbReference type="Gene3D" id="3.30.450.60">
    <property type="match status" value="2"/>
</dbReference>
<dbReference type="SUPFAM" id="SSF49447">
    <property type="entry name" value="Second domain of Mu2 adaptin subunit (ap50) of ap2 adaptor"/>
    <property type="match status" value="1"/>
</dbReference>
<evidence type="ECO:0000256" key="5">
    <source>
        <dbReference type="ARBA" id="ARBA00022946"/>
    </source>
</evidence>